<dbReference type="NCBIfam" id="TIGR01494">
    <property type="entry name" value="ATPase_P-type"/>
    <property type="match status" value="1"/>
</dbReference>
<feature type="binding site" evidence="14">
    <location>
        <position position="1004"/>
    </location>
    <ligand>
        <name>ATP</name>
        <dbReference type="ChEBI" id="CHEBI:30616"/>
    </ligand>
</feature>
<protein>
    <recommendedName>
        <fullName evidence="16">Phospholipid-transporting ATPase</fullName>
        <ecNumber evidence="16">7.6.2.1</ecNumber>
    </recommendedName>
</protein>
<feature type="binding site" evidence="14">
    <location>
        <position position="895"/>
    </location>
    <ligand>
        <name>ATP</name>
        <dbReference type="ChEBI" id="CHEBI:30616"/>
    </ligand>
</feature>
<evidence type="ECO:0000256" key="10">
    <source>
        <dbReference type="ARBA" id="ARBA00022989"/>
    </source>
</evidence>
<evidence type="ECO:0000259" key="19">
    <source>
        <dbReference type="Pfam" id="PF16209"/>
    </source>
</evidence>
<feature type="binding site" evidence="14">
    <location>
        <position position="763"/>
    </location>
    <ligand>
        <name>ATP</name>
        <dbReference type="ChEBI" id="CHEBI:30616"/>
    </ligand>
</feature>
<evidence type="ECO:0000256" key="14">
    <source>
        <dbReference type="PIRSR" id="PIRSR606539-2"/>
    </source>
</evidence>
<proteinExistence type="inferred from homology"/>
<evidence type="ECO:0000256" key="9">
    <source>
        <dbReference type="ARBA" id="ARBA00022967"/>
    </source>
</evidence>
<comment type="subcellular location">
    <subcellularLocation>
        <location evidence="2">Endomembrane system</location>
    </subcellularLocation>
    <subcellularLocation>
        <location evidence="1 16">Membrane</location>
        <topology evidence="1 16">Multi-pass membrane protein</topology>
    </subcellularLocation>
</comment>
<evidence type="ECO:0000259" key="20">
    <source>
        <dbReference type="Pfam" id="PF16212"/>
    </source>
</evidence>
<dbReference type="GO" id="GO:0000287">
    <property type="term" value="F:magnesium ion binding"/>
    <property type="evidence" value="ECO:0007669"/>
    <property type="project" value="UniProtKB-UniRule"/>
</dbReference>
<feature type="transmembrane region" description="Helical" evidence="16">
    <location>
        <begin position="1221"/>
        <end position="1241"/>
    </location>
</feature>
<dbReference type="GO" id="GO:0045332">
    <property type="term" value="P:phospholipid translocation"/>
    <property type="evidence" value="ECO:0007669"/>
    <property type="project" value="TreeGrafter"/>
</dbReference>
<feature type="binding site" evidence="14">
    <location>
        <position position="1028"/>
    </location>
    <ligand>
        <name>ATP</name>
        <dbReference type="ChEBI" id="CHEBI:30616"/>
    </ligand>
</feature>
<accession>A0A146MG19</accession>
<organism evidence="21">
    <name type="scientific">Lygus hesperus</name>
    <name type="common">Western plant bug</name>
    <dbReference type="NCBI Taxonomy" id="30085"/>
    <lineage>
        <taxon>Eukaryota</taxon>
        <taxon>Metazoa</taxon>
        <taxon>Ecdysozoa</taxon>
        <taxon>Arthropoda</taxon>
        <taxon>Hexapoda</taxon>
        <taxon>Insecta</taxon>
        <taxon>Pterygota</taxon>
        <taxon>Neoptera</taxon>
        <taxon>Paraneoptera</taxon>
        <taxon>Hemiptera</taxon>
        <taxon>Heteroptera</taxon>
        <taxon>Panheteroptera</taxon>
        <taxon>Cimicomorpha</taxon>
        <taxon>Miridae</taxon>
        <taxon>Mirini</taxon>
        <taxon>Lygus</taxon>
    </lineage>
</organism>
<dbReference type="FunFam" id="3.40.50.1000:FF:000001">
    <property type="entry name" value="Phospholipid-transporting ATPase IC"/>
    <property type="match status" value="1"/>
</dbReference>
<evidence type="ECO:0000256" key="17">
    <source>
        <dbReference type="SAM" id="MobiDB-lite"/>
    </source>
</evidence>
<dbReference type="InterPro" id="IPR008250">
    <property type="entry name" value="ATPase_P-typ_transduc_dom_A_sf"/>
</dbReference>
<feature type="binding site" evidence="14">
    <location>
        <position position="510"/>
    </location>
    <ligand>
        <name>ATP</name>
        <dbReference type="ChEBI" id="CHEBI:30616"/>
    </ligand>
</feature>
<feature type="binding site" evidence="14">
    <location>
        <position position="998"/>
    </location>
    <ligand>
        <name>ATP</name>
        <dbReference type="ChEBI" id="CHEBI:30616"/>
    </ligand>
</feature>
<dbReference type="InterPro" id="IPR059000">
    <property type="entry name" value="ATPase_P-type_domA"/>
</dbReference>
<feature type="active site" description="4-aspartylphosphate intermediate" evidence="13">
    <location>
        <position position="510"/>
    </location>
</feature>
<dbReference type="Pfam" id="PF16212">
    <property type="entry name" value="PhoLip_ATPase_C"/>
    <property type="match status" value="1"/>
</dbReference>
<feature type="binding site" evidence="15">
    <location>
        <position position="512"/>
    </location>
    <ligand>
        <name>Mg(2+)</name>
        <dbReference type="ChEBI" id="CHEBI:18420"/>
    </ligand>
</feature>
<feature type="compositionally biased region" description="Low complexity" evidence="17">
    <location>
        <begin position="660"/>
        <end position="684"/>
    </location>
</feature>
<dbReference type="GO" id="GO:0016887">
    <property type="term" value="F:ATP hydrolysis activity"/>
    <property type="evidence" value="ECO:0007669"/>
    <property type="project" value="InterPro"/>
</dbReference>
<dbReference type="SUPFAM" id="SSF81653">
    <property type="entry name" value="Calcium ATPase, transduction domain A"/>
    <property type="match status" value="1"/>
</dbReference>
<dbReference type="Gene3D" id="1.20.1110.10">
    <property type="entry name" value="Calcium-transporting ATPase, transmembrane domain"/>
    <property type="match status" value="1"/>
</dbReference>
<feature type="binding site" evidence="14">
    <location>
        <position position="819"/>
    </location>
    <ligand>
        <name>ATP</name>
        <dbReference type="ChEBI" id="CHEBI:30616"/>
    </ligand>
</feature>
<evidence type="ECO:0000256" key="13">
    <source>
        <dbReference type="PIRSR" id="PIRSR606539-1"/>
    </source>
</evidence>
<feature type="transmembrane region" description="Helical" evidence="16">
    <location>
        <begin position="396"/>
        <end position="418"/>
    </location>
</feature>
<feature type="domain" description="P-type ATPase C-terminal" evidence="20">
    <location>
        <begin position="1050"/>
        <end position="1295"/>
    </location>
</feature>
<keyword evidence="11 16" id="KW-0472">Membrane</keyword>
<feature type="binding site" evidence="14">
    <location>
        <position position="894"/>
    </location>
    <ligand>
        <name>ATP</name>
        <dbReference type="ChEBI" id="CHEBI:30616"/>
    </ligand>
</feature>
<evidence type="ECO:0000256" key="1">
    <source>
        <dbReference type="ARBA" id="ARBA00004141"/>
    </source>
</evidence>
<feature type="transmembrane region" description="Helical" evidence="16">
    <location>
        <begin position="1193"/>
        <end position="1214"/>
    </location>
</feature>
<dbReference type="InterPro" id="IPR036412">
    <property type="entry name" value="HAD-like_sf"/>
</dbReference>
<dbReference type="InterPro" id="IPR032630">
    <property type="entry name" value="P_typ_ATPase_c"/>
</dbReference>
<feature type="binding site" evidence="15">
    <location>
        <position position="1028"/>
    </location>
    <ligand>
        <name>Mg(2+)</name>
        <dbReference type="ChEBI" id="CHEBI:18420"/>
    </ligand>
</feature>
<comment type="catalytic activity">
    <reaction evidence="12 16">
        <text>ATP + H2O + phospholipidSide 1 = ADP + phosphate + phospholipidSide 2.</text>
        <dbReference type="EC" id="7.6.2.1"/>
    </reaction>
</comment>
<dbReference type="Gene3D" id="3.40.1110.10">
    <property type="entry name" value="Calcium-transporting ATPase, cytoplasmic domain N"/>
    <property type="match status" value="2"/>
</dbReference>
<dbReference type="SFLD" id="SFLDG00002">
    <property type="entry name" value="C1.7:_P-type_atpase_like"/>
    <property type="match status" value="1"/>
</dbReference>
<comment type="similarity">
    <text evidence="3 16">Belongs to the cation transport ATPase (P-type) (TC 3.A.3) family. Type IV subfamily.</text>
</comment>
<evidence type="ECO:0000256" key="3">
    <source>
        <dbReference type="ARBA" id="ARBA00008109"/>
    </source>
</evidence>
<evidence type="ECO:0000256" key="8">
    <source>
        <dbReference type="ARBA" id="ARBA00022842"/>
    </source>
</evidence>
<evidence type="ECO:0000256" key="6">
    <source>
        <dbReference type="ARBA" id="ARBA00022741"/>
    </source>
</evidence>
<feature type="compositionally biased region" description="Polar residues" evidence="17">
    <location>
        <begin position="1335"/>
        <end position="1349"/>
    </location>
</feature>
<feature type="binding site" evidence="15">
    <location>
        <position position="1024"/>
    </location>
    <ligand>
        <name>Mg(2+)</name>
        <dbReference type="ChEBI" id="CHEBI:18420"/>
    </ligand>
</feature>
<keyword evidence="9 16" id="KW-1278">Translocase</keyword>
<feature type="region of interest" description="Disordered" evidence="17">
    <location>
        <begin position="647"/>
        <end position="686"/>
    </location>
</feature>
<comment type="cofactor">
    <cofactor evidence="15">
        <name>Mg(2+)</name>
        <dbReference type="ChEBI" id="CHEBI:18420"/>
    </cofactor>
</comment>
<name>A0A146MG19_LYGHE</name>
<dbReference type="InterPro" id="IPR001757">
    <property type="entry name" value="P_typ_ATPase"/>
</dbReference>
<evidence type="ECO:0000256" key="7">
    <source>
        <dbReference type="ARBA" id="ARBA00022840"/>
    </source>
</evidence>
<dbReference type="EMBL" id="GDHC01000772">
    <property type="protein sequence ID" value="JAQ17857.1"/>
    <property type="molecule type" value="Transcribed_RNA"/>
</dbReference>
<keyword evidence="6 14" id="KW-0547">Nucleotide-binding</keyword>
<evidence type="ECO:0000256" key="15">
    <source>
        <dbReference type="PIRSR" id="PIRSR606539-3"/>
    </source>
</evidence>
<dbReference type="InterPro" id="IPR018303">
    <property type="entry name" value="ATPase_P-typ_P_site"/>
</dbReference>
<feature type="binding site" evidence="15">
    <location>
        <position position="510"/>
    </location>
    <ligand>
        <name>Mg(2+)</name>
        <dbReference type="ChEBI" id="CHEBI:18420"/>
    </ligand>
</feature>
<dbReference type="PROSITE" id="PS00154">
    <property type="entry name" value="ATPASE_E1_E2"/>
    <property type="match status" value="1"/>
</dbReference>
<evidence type="ECO:0000259" key="18">
    <source>
        <dbReference type="Pfam" id="PF00122"/>
    </source>
</evidence>
<feature type="region of interest" description="Disordered" evidence="17">
    <location>
        <begin position="1329"/>
        <end position="1349"/>
    </location>
</feature>
<dbReference type="InterPro" id="IPR023298">
    <property type="entry name" value="ATPase_P-typ_TM_dom_sf"/>
</dbReference>
<keyword evidence="7 14" id="KW-0067">ATP-binding</keyword>
<evidence type="ECO:0000256" key="4">
    <source>
        <dbReference type="ARBA" id="ARBA00022692"/>
    </source>
</evidence>
<dbReference type="PANTHER" id="PTHR24092:SF218">
    <property type="entry name" value="PHOSPHOLIPID-TRANSPORTING ATPASE"/>
    <property type="match status" value="1"/>
</dbReference>
<dbReference type="Gene3D" id="2.70.150.10">
    <property type="entry name" value="Calcium-transporting ATPase, cytoplasmic transduction domain A"/>
    <property type="match status" value="1"/>
</dbReference>
<dbReference type="PRINTS" id="PR00119">
    <property type="entry name" value="CATATPASE"/>
</dbReference>
<keyword evidence="8 15" id="KW-0460">Magnesium</keyword>
<dbReference type="FunFam" id="3.40.50.1000:FF:000130">
    <property type="entry name" value="Phospholipid-transporting ATPase"/>
    <property type="match status" value="1"/>
</dbReference>
<gene>
    <name evidence="21" type="primary">ATP10D</name>
    <name evidence="21" type="ORF">g.91075</name>
</gene>
<dbReference type="GO" id="GO:0140326">
    <property type="term" value="F:ATPase-coupled intramembrane lipid transporter activity"/>
    <property type="evidence" value="ECO:0007669"/>
    <property type="project" value="UniProtKB-EC"/>
</dbReference>
<evidence type="ECO:0000256" key="16">
    <source>
        <dbReference type="RuleBase" id="RU362033"/>
    </source>
</evidence>
<feature type="binding site" evidence="14">
    <location>
        <position position="511"/>
    </location>
    <ligand>
        <name>ATP</name>
        <dbReference type="ChEBI" id="CHEBI:30616"/>
    </ligand>
</feature>
<dbReference type="Pfam" id="PF16209">
    <property type="entry name" value="PhoLip_ATPase_N"/>
    <property type="match status" value="1"/>
</dbReference>
<dbReference type="GO" id="GO:0005524">
    <property type="term" value="F:ATP binding"/>
    <property type="evidence" value="ECO:0007669"/>
    <property type="project" value="UniProtKB-UniRule"/>
</dbReference>
<feature type="domain" description="P-type ATPase N-terminal" evidence="19">
    <location>
        <begin position="147"/>
        <end position="196"/>
    </location>
</feature>
<dbReference type="NCBIfam" id="TIGR01652">
    <property type="entry name" value="ATPase-Plipid"/>
    <property type="match status" value="1"/>
</dbReference>
<evidence type="ECO:0000256" key="5">
    <source>
        <dbReference type="ARBA" id="ARBA00022723"/>
    </source>
</evidence>
<dbReference type="FunFam" id="2.70.150.10:FF:000054">
    <property type="entry name" value="Phospholipid-transporting ATPase"/>
    <property type="match status" value="1"/>
</dbReference>
<dbReference type="GO" id="GO:0005886">
    <property type="term" value="C:plasma membrane"/>
    <property type="evidence" value="ECO:0007669"/>
    <property type="project" value="TreeGrafter"/>
</dbReference>
<dbReference type="SUPFAM" id="SSF81665">
    <property type="entry name" value="Calcium ATPase, transmembrane domain M"/>
    <property type="match status" value="1"/>
</dbReference>
<reference evidence="21" key="1">
    <citation type="journal article" date="2016" name="Gigascience">
        <title>De novo construction of an expanded transcriptome assembly for the western tarnished plant bug, Lygus hesperus.</title>
        <authorList>
            <person name="Tassone E.E."/>
            <person name="Geib S.M."/>
            <person name="Hall B."/>
            <person name="Fabrick J.A."/>
            <person name="Brent C.S."/>
            <person name="Hull J.J."/>
        </authorList>
    </citation>
    <scope>NUCLEOTIDE SEQUENCE</scope>
</reference>
<dbReference type="Gene3D" id="3.40.50.1000">
    <property type="entry name" value="HAD superfamily/HAD-like"/>
    <property type="match status" value="2"/>
</dbReference>
<dbReference type="InterPro" id="IPR023214">
    <property type="entry name" value="HAD_sf"/>
</dbReference>
<dbReference type="InterPro" id="IPR044492">
    <property type="entry name" value="P_typ_ATPase_HD_dom"/>
</dbReference>
<dbReference type="InterPro" id="IPR006539">
    <property type="entry name" value="P-type_ATPase_IV"/>
</dbReference>
<dbReference type="InterPro" id="IPR032631">
    <property type="entry name" value="P-type_ATPase_N"/>
</dbReference>
<feature type="binding site" evidence="14">
    <location>
        <position position="787"/>
    </location>
    <ligand>
        <name>ATP</name>
        <dbReference type="ChEBI" id="CHEBI:30616"/>
    </ligand>
</feature>
<feature type="transmembrane region" description="Helical" evidence="16">
    <location>
        <begin position="1164"/>
        <end position="1187"/>
    </location>
</feature>
<evidence type="ECO:0000256" key="11">
    <source>
        <dbReference type="ARBA" id="ARBA00023136"/>
    </source>
</evidence>
<dbReference type="CDD" id="cd02073">
    <property type="entry name" value="P-type_ATPase_APLT_Dnf-like"/>
    <property type="match status" value="1"/>
</dbReference>
<keyword evidence="4 16" id="KW-0812">Transmembrane</keyword>
<evidence type="ECO:0000256" key="12">
    <source>
        <dbReference type="ARBA" id="ARBA00034036"/>
    </source>
</evidence>
<keyword evidence="5 15" id="KW-0479">Metal-binding</keyword>
<feature type="binding site" evidence="14">
    <location>
        <position position="896"/>
    </location>
    <ligand>
        <name>ATP</name>
        <dbReference type="ChEBI" id="CHEBI:30616"/>
    </ligand>
</feature>
<feature type="domain" description="P-type ATPase A" evidence="18">
    <location>
        <begin position="228"/>
        <end position="291"/>
    </location>
</feature>
<feature type="transmembrane region" description="Helical" evidence="16">
    <location>
        <begin position="1082"/>
        <end position="1102"/>
    </location>
</feature>
<feature type="region of interest" description="Disordered" evidence="17">
    <location>
        <begin position="1"/>
        <end position="95"/>
    </location>
</feature>
<sequence>MADSEPLHRRHTRSVSAGGNMPLAPLSRPSALRKTHQRAASHGQIGTEEGGGFIKGHNRVSSKTDFILPPGHREAASAQQHGKGHARQASRTDSIYTLRQNAPPSRLDLLISFILRKKTKAEGLEVRTRTVVPNHIVPPRTNPNPGSNKIRTTKYTVFNFLIKNLIEQFHRVANLYFIGIVLLNWVPSINAFGKEVAMIPVLFVLGVTGVKDLFEDRRRNASDKRINNSTCRVYNGEEERYKKITWKEIRVGDIVHLSNNEVVPADVLLLRTSDDHGTCYLDTCNLDGESNLKLRNVPQGFVDKQLSWRPSDFHSILEVDPPTTKLYQFHGAIVDQDGGRIPVSTEHLLLRDSVIKNTDFAEGIVVYAGHETKAMLNNSGPRYKRSTLEKMMNRDVVWCVVMLVFLCTLGSIGSKLWLDPYQTIHGVPFITNTASNDNFEAFLNFWTFIIILQTMIPLSLYVSIEFAKLLQVYHINNNLELYDPESNRRTECRALNITEQLGQIQYLFSDKTGTLTENKMVFRRCTIGGIDYNHPSARALKGESLSMQLTPNPKLLEHLAEGDTSQSQRVREFLLALSLCNTVVVAAHPHVDIMNASGVIEDDKSLQYQQESLSYRRLLEESRTPTPPPVPPVFLSPLPSLKEPTSYVARPTSLRPRMKPTLSPISSSAESSPTTQPKSSPTRPRLLNVPSMFFKKVKNGKSPKTSSDGSKPIFEAESPDELALVQMAYIYNCRLVKRTPTKAIVSLPGENIMEFEILKILPFDSSRKCMSVIVRKPVTNEIVVYTKGADSAIFPRLVNPSAESVTEGQIQWYSSQGLRVLAMAYRVISEEEWPELKASLDTAVSAPAVKQAYAAVESGLTLMGGTGIEDRLQEGVPETLKCLRIAGIVVWVLTGDKIETATNVALSSGLFSPSTDTLRLAARSKHSAEAAIHFYKAELDRINPRGDSTTATRPSKALRPKAVIIDGKTLTFVLDPRSGLTQPFLELTKYCTAVLCCRVTPLQKAYIVKVVKERLHMRTLAIGDGANDVSMIQAADVGIGISGQEGMQAVMASDFAIARFKFLKPLLLVHGHWAYHRLANMVLYFFYKNVTFVFLIFWYQLYCGFSGTVMIDQMYHMLYNLFFTSLPPLAIGVYDQHAPEHLLSSRPSLYEYGRLGKAYQAHSFWLIILDSAYQSLAIFYIAVATYMDSEMGIWEFGSVITSSCMFAMLGQVALETRSWTLLQVGALVLSLGAFYAFFIFYNLVCMQCWNLPSNTWVAKTTVFDAQYYFVIMLSTVVALLPRFIGHCLESMLWPSEIMRAVSDSKQATQRGDNFLVSWSRSTSSSSIFRSHDMPSRSTPVVTNPLTSIG</sequence>
<dbReference type="SFLD" id="SFLDS00003">
    <property type="entry name" value="Haloacid_Dehalogenase"/>
    <property type="match status" value="1"/>
</dbReference>
<feature type="transmembrane region" description="Helical" evidence="16">
    <location>
        <begin position="1114"/>
        <end position="1134"/>
    </location>
</feature>
<evidence type="ECO:0000256" key="2">
    <source>
        <dbReference type="ARBA" id="ARBA00004308"/>
    </source>
</evidence>
<feature type="binding site" evidence="14">
    <location>
        <position position="721"/>
    </location>
    <ligand>
        <name>ATP</name>
        <dbReference type="ChEBI" id="CHEBI:30616"/>
    </ligand>
</feature>
<dbReference type="SUPFAM" id="SSF81660">
    <property type="entry name" value="Metal cation-transporting ATPase, ATP-binding domain N"/>
    <property type="match status" value="1"/>
</dbReference>
<feature type="transmembrane region" description="Helical" evidence="16">
    <location>
        <begin position="1265"/>
        <end position="1284"/>
    </location>
</feature>
<evidence type="ECO:0000313" key="21">
    <source>
        <dbReference type="EMBL" id="JAQ17857.1"/>
    </source>
</evidence>
<feature type="transmembrane region" description="Helical" evidence="16">
    <location>
        <begin position="445"/>
        <end position="464"/>
    </location>
</feature>
<dbReference type="SUPFAM" id="SSF56784">
    <property type="entry name" value="HAD-like"/>
    <property type="match status" value="1"/>
</dbReference>
<dbReference type="Pfam" id="PF13246">
    <property type="entry name" value="Cation_ATPase"/>
    <property type="match status" value="1"/>
</dbReference>
<feature type="binding site" evidence="14">
    <location>
        <position position="1027"/>
    </location>
    <ligand>
        <name>ATP</name>
        <dbReference type="ChEBI" id="CHEBI:30616"/>
    </ligand>
</feature>
<keyword evidence="10 16" id="KW-1133">Transmembrane helix</keyword>
<dbReference type="InterPro" id="IPR023299">
    <property type="entry name" value="ATPase_P-typ_cyto_dom_N"/>
</dbReference>
<feature type="binding site" evidence="14">
    <location>
        <position position="512"/>
    </location>
    <ligand>
        <name>ATP</name>
        <dbReference type="ChEBI" id="CHEBI:30616"/>
    </ligand>
</feature>
<dbReference type="Pfam" id="PF00122">
    <property type="entry name" value="E1-E2_ATPase"/>
    <property type="match status" value="1"/>
</dbReference>
<dbReference type="PANTHER" id="PTHR24092">
    <property type="entry name" value="PROBABLE PHOSPHOLIPID-TRANSPORTING ATPASE"/>
    <property type="match status" value="1"/>
</dbReference>
<dbReference type="SFLD" id="SFLDF00027">
    <property type="entry name" value="p-type_atpase"/>
    <property type="match status" value="1"/>
</dbReference>
<dbReference type="EC" id="7.6.2.1" evidence="16"/>